<sequence length="423" mass="45410">MAGREQHGDGVRRRRVVLFSLPFQGHLNPMLKLAALLRARGLGVTVLHTGFNAPDPARHPEVDFVPIHETLPDEATSPDSDILRKLLALNAACEAPFRAALASLLRGGGGGHRQDVACAVVDGQCYPAMGAAAQLGLDEPVPDLEPLRVRDLIRVDGCDTDELCGFVASVADGVRASVSGIVINTFEAIEASELAKIQRELSLPAFAVGPLHLLFQTPPAEQSLHEPDHGCLAWLDAHPPRSVLYVSLGSLACVDHGAFEEMAWGLAGSGVPFLWVVRPGSVSGAGDEAPPLPDGFEEEIRGRGKIVKWARQREVLAHEAICAFWTHCGWNSTLESICEGVPMLVQPCFADQMVTARYVTHEWGVGLEVGEVLERGTVAKAVTEVMAGEDGAQMRERAHRLQMQASAATSSAMDSLIRFILSL</sequence>
<dbReference type="FunFam" id="3.40.50.2000:FF:000040">
    <property type="entry name" value="UDP-glycosyltransferase 76C1"/>
    <property type="match status" value="1"/>
</dbReference>
<dbReference type="GO" id="GO:0080043">
    <property type="term" value="F:quercetin 3-O-glucosyltransferase activity"/>
    <property type="evidence" value="ECO:0007669"/>
    <property type="project" value="TreeGrafter"/>
</dbReference>
<dbReference type="Gramene" id="PUZ69040">
    <property type="protein sequence ID" value="PUZ69040"/>
    <property type="gene ID" value="GQ55_2G076800"/>
</dbReference>
<gene>
    <name evidence="3" type="ORF">GQ55_2G076800</name>
</gene>
<evidence type="ECO:0000256" key="2">
    <source>
        <dbReference type="ARBA" id="ARBA00022679"/>
    </source>
</evidence>
<dbReference type="Pfam" id="PF00201">
    <property type="entry name" value="UDPGT"/>
    <property type="match status" value="1"/>
</dbReference>
<dbReference type="Proteomes" id="UP000244336">
    <property type="component" value="Chromosome 2"/>
</dbReference>
<evidence type="ECO:0000313" key="3">
    <source>
        <dbReference type="EMBL" id="PUZ69040.1"/>
    </source>
</evidence>
<keyword evidence="2" id="KW-0808">Transferase</keyword>
<dbReference type="AlphaFoldDB" id="A0A2T7EMJ9"/>
<organism evidence="3 4">
    <name type="scientific">Panicum hallii var. hallii</name>
    <dbReference type="NCBI Taxonomy" id="1504633"/>
    <lineage>
        <taxon>Eukaryota</taxon>
        <taxon>Viridiplantae</taxon>
        <taxon>Streptophyta</taxon>
        <taxon>Embryophyta</taxon>
        <taxon>Tracheophyta</taxon>
        <taxon>Spermatophyta</taxon>
        <taxon>Magnoliopsida</taxon>
        <taxon>Liliopsida</taxon>
        <taxon>Poales</taxon>
        <taxon>Poaceae</taxon>
        <taxon>PACMAD clade</taxon>
        <taxon>Panicoideae</taxon>
        <taxon>Panicodae</taxon>
        <taxon>Paniceae</taxon>
        <taxon>Panicinae</taxon>
        <taxon>Panicum</taxon>
        <taxon>Panicum sect. Panicum</taxon>
    </lineage>
</organism>
<accession>A0A2T7EMJ9</accession>
<evidence type="ECO:0000256" key="1">
    <source>
        <dbReference type="ARBA" id="ARBA00009995"/>
    </source>
</evidence>
<evidence type="ECO:0000313" key="4">
    <source>
        <dbReference type="Proteomes" id="UP000244336"/>
    </source>
</evidence>
<comment type="similarity">
    <text evidence="1">Belongs to the UDP-glycosyltransferase family.</text>
</comment>
<proteinExistence type="inferred from homology"/>
<keyword evidence="4" id="KW-1185">Reference proteome</keyword>
<dbReference type="PANTHER" id="PTHR11926">
    <property type="entry name" value="GLUCOSYL/GLUCURONOSYL TRANSFERASES"/>
    <property type="match status" value="1"/>
</dbReference>
<dbReference type="OrthoDB" id="5835829at2759"/>
<dbReference type="CDD" id="cd03784">
    <property type="entry name" value="GT1_Gtf-like"/>
    <property type="match status" value="1"/>
</dbReference>
<dbReference type="GO" id="GO:0080044">
    <property type="term" value="F:quercetin 7-O-glucosyltransferase activity"/>
    <property type="evidence" value="ECO:0007669"/>
    <property type="project" value="TreeGrafter"/>
</dbReference>
<dbReference type="PANTHER" id="PTHR11926:SF1376">
    <property type="entry name" value="UDP-GLYCOSYLTRANSFERASES DOMAIN-CONTAINING PROTEIN"/>
    <property type="match status" value="1"/>
</dbReference>
<evidence type="ECO:0008006" key="5">
    <source>
        <dbReference type="Google" id="ProtNLM"/>
    </source>
</evidence>
<dbReference type="InterPro" id="IPR002213">
    <property type="entry name" value="UDP_glucos_trans"/>
</dbReference>
<dbReference type="EMBL" id="CM009750">
    <property type="protein sequence ID" value="PUZ69040.1"/>
    <property type="molecule type" value="Genomic_DNA"/>
</dbReference>
<dbReference type="Gene3D" id="3.40.50.2000">
    <property type="entry name" value="Glycogen Phosphorylase B"/>
    <property type="match status" value="3"/>
</dbReference>
<protein>
    <recommendedName>
        <fullName evidence="5">Glycosyltransferase</fullName>
    </recommendedName>
</protein>
<reference evidence="3 4" key="1">
    <citation type="submission" date="2018-04" db="EMBL/GenBank/DDBJ databases">
        <title>WGS assembly of Panicum hallii var. hallii HAL2.</title>
        <authorList>
            <person name="Lovell J."/>
            <person name="Jenkins J."/>
            <person name="Lowry D."/>
            <person name="Mamidi S."/>
            <person name="Sreedasyam A."/>
            <person name="Weng X."/>
            <person name="Barry K."/>
            <person name="Bonette J."/>
            <person name="Campitelli B."/>
            <person name="Daum C."/>
            <person name="Gordon S."/>
            <person name="Gould B."/>
            <person name="Lipzen A."/>
            <person name="MacQueen A."/>
            <person name="Palacio-Mejia J."/>
            <person name="Plott C."/>
            <person name="Shakirov E."/>
            <person name="Shu S."/>
            <person name="Yoshinaga Y."/>
            <person name="Zane M."/>
            <person name="Rokhsar D."/>
            <person name="Grimwood J."/>
            <person name="Schmutz J."/>
            <person name="Juenger T."/>
        </authorList>
    </citation>
    <scope>NUCLEOTIDE SEQUENCE [LARGE SCALE GENOMIC DNA]</scope>
    <source>
        <strain evidence="4">cv. HAL2</strain>
    </source>
</reference>
<dbReference type="SUPFAM" id="SSF53756">
    <property type="entry name" value="UDP-Glycosyltransferase/glycogen phosphorylase"/>
    <property type="match status" value="1"/>
</dbReference>
<name>A0A2T7EMJ9_9POAL</name>